<comment type="caution">
    <text evidence="3">The sequence shown here is derived from an EMBL/GenBank/DDBJ whole genome shotgun (WGS) entry which is preliminary data.</text>
</comment>
<evidence type="ECO:0000313" key="3">
    <source>
        <dbReference type="EMBL" id="KAH6590264.1"/>
    </source>
</evidence>
<dbReference type="InterPro" id="IPR029704">
    <property type="entry name" value="STEEP-like"/>
</dbReference>
<reference evidence="3 4" key="1">
    <citation type="submission" date="2021-02" db="EMBL/GenBank/DDBJ databases">
        <title>Variation within the Batrachochytrium salamandrivorans European outbreak.</title>
        <authorList>
            <person name="Kelly M."/>
            <person name="Pasmans F."/>
            <person name="Shea T.P."/>
            <person name="Munoz J.F."/>
            <person name="Carranza S."/>
            <person name="Cuomo C.A."/>
            <person name="Martel A."/>
        </authorList>
    </citation>
    <scope>NUCLEOTIDE SEQUENCE [LARGE SCALE GENOMIC DNA]</scope>
    <source>
        <strain evidence="3 4">AMFP18/2</strain>
    </source>
</reference>
<comment type="similarity">
    <text evidence="1">Belongs to the STEEP1 family.</text>
</comment>
<gene>
    <name evidence="3" type="ORF">BASA50_009524</name>
</gene>
<evidence type="ECO:0000256" key="1">
    <source>
        <dbReference type="ARBA" id="ARBA00024205"/>
    </source>
</evidence>
<keyword evidence="4" id="KW-1185">Reference proteome</keyword>
<sequence>MPKVVSRGVVSEYDPDNDRDGLNVYYCSFCGEYILIIDTLLDKVPQRTTDKAFILDEDKRTVRFHTVQGKTVLIQRATVFERQQRQNCPGCGLVICYTPNSKSKYTYVLEGAVTIQRQ</sequence>
<name>A0ABQ8F177_9FUNG</name>
<dbReference type="EMBL" id="JAFCIX010000435">
    <property type="protein sequence ID" value="KAH6590264.1"/>
    <property type="molecule type" value="Genomic_DNA"/>
</dbReference>
<evidence type="ECO:0000313" key="4">
    <source>
        <dbReference type="Proteomes" id="UP001648503"/>
    </source>
</evidence>
<evidence type="ECO:0000259" key="2">
    <source>
        <dbReference type="Pfam" id="PF25809"/>
    </source>
</evidence>
<dbReference type="Pfam" id="PF25809">
    <property type="entry name" value="STEEP1"/>
    <property type="match status" value="1"/>
</dbReference>
<accession>A0ABQ8F177</accession>
<proteinExistence type="inferred from homology"/>
<dbReference type="PANTHER" id="PTHR46355">
    <property type="entry name" value="UPF0428 PROTEIN CXORF56"/>
    <property type="match status" value="1"/>
</dbReference>
<protein>
    <recommendedName>
        <fullName evidence="2">STEEP1 domain-containing protein</fullName>
    </recommendedName>
</protein>
<feature type="domain" description="STEEP1" evidence="2">
    <location>
        <begin position="18"/>
        <end position="116"/>
    </location>
</feature>
<dbReference type="InterPro" id="IPR057965">
    <property type="entry name" value="STEEP1_dom"/>
</dbReference>
<dbReference type="PANTHER" id="PTHR46355:SF1">
    <property type="entry name" value="STING ER EXIT PROTEIN"/>
    <property type="match status" value="1"/>
</dbReference>
<dbReference type="Proteomes" id="UP001648503">
    <property type="component" value="Unassembled WGS sequence"/>
</dbReference>
<organism evidence="3 4">
    <name type="scientific">Batrachochytrium salamandrivorans</name>
    <dbReference type="NCBI Taxonomy" id="1357716"/>
    <lineage>
        <taxon>Eukaryota</taxon>
        <taxon>Fungi</taxon>
        <taxon>Fungi incertae sedis</taxon>
        <taxon>Chytridiomycota</taxon>
        <taxon>Chytridiomycota incertae sedis</taxon>
        <taxon>Chytridiomycetes</taxon>
        <taxon>Rhizophydiales</taxon>
        <taxon>Rhizophydiales incertae sedis</taxon>
        <taxon>Batrachochytrium</taxon>
    </lineage>
</organism>